<reference evidence="8 9" key="1">
    <citation type="journal article" date="2021" name="Microb. Ecol.">
        <title>Candidatus Mesenet longicola: Novel Endosymbionts of Brontispa longissima that Induce Cytoplasmic Incompatibility.</title>
        <authorList>
            <person name="Takano S."/>
            <person name="Gotoh Y."/>
            <person name="Hayashi T."/>
        </authorList>
    </citation>
    <scope>NUCLEOTIDE SEQUENCE [LARGE SCALE GENOMIC DNA]</scope>
    <source>
        <strain evidence="8">L5</strain>
    </source>
</reference>
<evidence type="ECO:0000313" key="9">
    <source>
        <dbReference type="Proteomes" id="UP000637906"/>
    </source>
</evidence>
<feature type="transmembrane region" description="Helical" evidence="7">
    <location>
        <begin position="33"/>
        <end position="51"/>
    </location>
</feature>
<comment type="subcellular location">
    <subcellularLocation>
        <location evidence="1">Membrane</location>
        <topology evidence="1">Single-pass membrane protein</topology>
    </subcellularLocation>
</comment>
<dbReference type="Proteomes" id="UP000637906">
    <property type="component" value="Unassembled WGS sequence"/>
</dbReference>
<accession>A0A8J3HUW2</accession>
<dbReference type="EMBL" id="BNGU01000009">
    <property type="protein sequence ID" value="GHM59335.1"/>
    <property type="molecule type" value="Genomic_DNA"/>
</dbReference>
<keyword evidence="3 7" id="KW-0812">Transmembrane</keyword>
<evidence type="ECO:0000256" key="1">
    <source>
        <dbReference type="ARBA" id="ARBA00004167"/>
    </source>
</evidence>
<keyword evidence="5 7" id="KW-0472">Membrane</keyword>
<name>A0A8J3HUW2_9RICK</name>
<evidence type="ECO:0000256" key="7">
    <source>
        <dbReference type="SAM" id="Phobius"/>
    </source>
</evidence>
<comment type="similarity">
    <text evidence="2">Belongs to the TrbI/VirB10 family.</text>
</comment>
<organism evidence="8 9">
    <name type="scientific">Candidatus Mesenet longicola</name>
    <dbReference type="NCBI Taxonomy" id="1892558"/>
    <lineage>
        <taxon>Bacteria</taxon>
        <taxon>Pseudomonadati</taxon>
        <taxon>Pseudomonadota</taxon>
        <taxon>Alphaproteobacteria</taxon>
        <taxon>Rickettsiales</taxon>
        <taxon>Anaplasmataceae</taxon>
        <taxon>Candidatus Mesenet</taxon>
    </lineage>
</organism>
<dbReference type="InterPro" id="IPR042217">
    <property type="entry name" value="T4SS_VirB10/TrbI"/>
</dbReference>
<dbReference type="GO" id="GO:0016020">
    <property type="term" value="C:membrane"/>
    <property type="evidence" value="ECO:0007669"/>
    <property type="project" value="UniProtKB-SubCell"/>
</dbReference>
<evidence type="ECO:0000256" key="3">
    <source>
        <dbReference type="ARBA" id="ARBA00022692"/>
    </source>
</evidence>
<evidence type="ECO:0000256" key="5">
    <source>
        <dbReference type="ARBA" id="ARBA00023136"/>
    </source>
</evidence>
<dbReference type="AlphaFoldDB" id="A0A8J3HUW2"/>
<sequence>MVDDNDTKRDSELQQSEIESSVNIVGVSRKKRIVILAIMLLAGGLIYHLYFNNDKVQEEKKQDINKLIEESEQVPQEIFPPVVVPNQLPELPPIVMPSVIPLLPSPVLEKPKVPKLPEMSESASQIPTPPKSTIAPQVSQLPLGASGYSRERRGTQMLVMSNDRSLSSSSNEGSGNKKKGAISRAMQKTAAAQSSATSMELLNFMIAQGKIIDAVLETSVNTDLTGMIRAIISRDVYAEAGDIVLIPKGSRLIGQYSFDNQPGQRRIDIIWNRIMLPHGVDIAVNSPGVDELGRQGLSAIVDDKIYDALISTILLAGVSFGTAYSASQIQGANQAITIVTDSDGKQKTTAPLLTQSISQAINDVSNSIKNIINRYTNTKPTAYIDQGTLVKIFVNQDIFFPPESIKLTKIIQ</sequence>
<evidence type="ECO:0000313" key="8">
    <source>
        <dbReference type="EMBL" id="GHM59335.1"/>
    </source>
</evidence>
<comment type="caution">
    <text evidence="8">The sequence shown here is derived from an EMBL/GenBank/DDBJ whole genome shotgun (WGS) entry which is preliminary data.</text>
</comment>
<feature type="compositionally biased region" description="Low complexity" evidence="6">
    <location>
        <begin position="161"/>
        <end position="174"/>
    </location>
</feature>
<keyword evidence="9" id="KW-1185">Reference proteome</keyword>
<evidence type="ECO:0000256" key="4">
    <source>
        <dbReference type="ARBA" id="ARBA00022989"/>
    </source>
</evidence>
<keyword evidence="4 7" id="KW-1133">Transmembrane helix</keyword>
<dbReference type="Pfam" id="PF03743">
    <property type="entry name" value="TrbI"/>
    <property type="match status" value="1"/>
</dbReference>
<evidence type="ECO:0000256" key="6">
    <source>
        <dbReference type="SAM" id="MobiDB-lite"/>
    </source>
</evidence>
<dbReference type="Gene3D" id="2.40.128.260">
    <property type="entry name" value="Type IV secretion system, VirB10/TraB/TrbI"/>
    <property type="match status" value="1"/>
</dbReference>
<feature type="region of interest" description="Disordered" evidence="6">
    <location>
        <begin position="161"/>
        <end position="183"/>
    </location>
</feature>
<gene>
    <name evidence="8" type="ORF">sL5_03280</name>
</gene>
<proteinExistence type="inferred from homology"/>
<evidence type="ECO:0000256" key="2">
    <source>
        <dbReference type="ARBA" id="ARBA00010265"/>
    </source>
</evidence>
<evidence type="ECO:0008006" key="10">
    <source>
        <dbReference type="Google" id="ProtNLM"/>
    </source>
</evidence>
<dbReference type="CDD" id="cd16429">
    <property type="entry name" value="VirB10"/>
    <property type="match status" value="1"/>
</dbReference>
<dbReference type="InterPro" id="IPR005498">
    <property type="entry name" value="T4SS_VirB10/TraB/TrbI"/>
</dbReference>
<protein>
    <recommendedName>
        <fullName evidence="10">TrbI/VirB10 family protein</fullName>
    </recommendedName>
</protein>